<evidence type="ECO:0000256" key="9">
    <source>
        <dbReference type="PIRSR" id="PIRSR602401-1"/>
    </source>
</evidence>
<keyword evidence="8 10" id="KW-0503">Monooxygenase</keyword>
<proteinExistence type="inferred from homology"/>
<reference evidence="11" key="1">
    <citation type="submission" date="2023-06" db="EMBL/GenBank/DDBJ databases">
        <authorList>
            <consortium name="Lawrence Berkeley National Laboratory"/>
            <person name="Ahrendt S."/>
            <person name="Sahu N."/>
            <person name="Indic B."/>
            <person name="Wong-Bajracharya J."/>
            <person name="Merenyi Z."/>
            <person name="Ke H.-M."/>
            <person name="Monk M."/>
            <person name="Kocsube S."/>
            <person name="Drula E."/>
            <person name="Lipzen A."/>
            <person name="Balint B."/>
            <person name="Henrissat B."/>
            <person name="Andreopoulos B."/>
            <person name="Martin F.M."/>
            <person name="Harder C.B."/>
            <person name="Rigling D."/>
            <person name="Ford K.L."/>
            <person name="Foster G.D."/>
            <person name="Pangilinan J."/>
            <person name="Papanicolaou A."/>
            <person name="Barry K."/>
            <person name="LaButti K."/>
            <person name="Viragh M."/>
            <person name="Koriabine M."/>
            <person name="Yan M."/>
            <person name="Riley R."/>
            <person name="Champramary S."/>
            <person name="Plett K.L."/>
            <person name="Tsai I.J."/>
            <person name="Slot J."/>
            <person name="Sipos G."/>
            <person name="Plett J."/>
            <person name="Nagy L.G."/>
            <person name="Grigoriev I.V."/>
        </authorList>
    </citation>
    <scope>NUCLEOTIDE SEQUENCE</scope>
    <source>
        <strain evidence="11">HWK02</strain>
    </source>
</reference>
<organism evidence="11 12">
    <name type="scientific">Armillaria luteobubalina</name>
    <dbReference type="NCBI Taxonomy" id="153913"/>
    <lineage>
        <taxon>Eukaryota</taxon>
        <taxon>Fungi</taxon>
        <taxon>Dikarya</taxon>
        <taxon>Basidiomycota</taxon>
        <taxon>Agaricomycotina</taxon>
        <taxon>Agaricomycetes</taxon>
        <taxon>Agaricomycetidae</taxon>
        <taxon>Agaricales</taxon>
        <taxon>Marasmiineae</taxon>
        <taxon>Physalacriaceae</taxon>
        <taxon>Armillaria</taxon>
    </lineage>
</organism>
<dbReference type="GO" id="GO:0005506">
    <property type="term" value="F:iron ion binding"/>
    <property type="evidence" value="ECO:0007669"/>
    <property type="project" value="InterPro"/>
</dbReference>
<comment type="similarity">
    <text evidence="3 10">Belongs to the cytochrome P450 family.</text>
</comment>
<keyword evidence="12" id="KW-1185">Reference proteome</keyword>
<evidence type="ECO:0000256" key="6">
    <source>
        <dbReference type="ARBA" id="ARBA00023002"/>
    </source>
</evidence>
<name>A0AA39Q405_9AGAR</name>
<evidence type="ECO:0000256" key="10">
    <source>
        <dbReference type="RuleBase" id="RU000461"/>
    </source>
</evidence>
<dbReference type="GO" id="GO:0016705">
    <property type="term" value="F:oxidoreductase activity, acting on paired donors, with incorporation or reduction of molecular oxygen"/>
    <property type="evidence" value="ECO:0007669"/>
    <property type="project" value="InterPro"/>
</dbReference>
<dbReference type="AlphaFoldDB" id="A0AA39Q405"/>
<evidence type="ECO:0000256" key="7">
    <source>
        <dbReference type="ARBA" id="ARBA00023004"/>
    </source>
</evidence>
<dbReference type="InterPro" id="IPR036396">
    <property type="entry name" value="Cyt_P450_sf"/>
</dbReference>
<evidence type="ECO:0000256" key="1">
    <source>
        <dbReference type="ARBA" id="ARBA00001971"/>
    </source>
</evidence>
<protein>
    <submittedName>
        <fullName evidence="11">Cytochrome P450</fullName>
    </submittedName>
</protein>
<dbReference type="PANTHER" id="PTHR24305:SF29">
    <property type="entry name" value="BENZOATE-PARA-HYDROXYLASE"/>
    <property type="match status" value="1"/>
</dbReference>
<dbReference type="PROSITE" id="PS00086">
    <property type="entry name" value="CYTOCHROME_P450"/>
    <property type="match status" value="1"/>
</dbReference>
<dbReference type="InterPro" id="IPR050121">
    <property type="entry name" value="Cytochrome_P450_monoxygenase"/>
</dbReference>
<dbReference type="PRINTS" id="PR00385">
    <property type="entry name" value="P450"/>
</dbReference>
<evidence type="ECO:0000313" key="12">
    <source>
        <dbReference type="Proteomes" id="UP001175228"/>
    </source>
</evidence>
<dbReference type="InterPro" id="IPR001128">
    <property type="entry name" value="Cyt_P450"/>
</dbReference>
<evidence type="ECO:0000256" key="5">
    <source>
        <dbReference type="ARBA" id="ARBA00022723"/>
    </source>
</evidence>
<dbReference type="InterPro" id="IPR017972">
    <property type="entry name" value="Cyt_P450_CS"/>
</dbReference>
<gene>
    <name evidence="11" type="ORF">EDD18DRAFT_1389918</name>
</gene>
<keyword evidence="6 10" id="KW-0560">Oxidoreductase</keyword>
<evidence type="ECO:0000256" key="8">
    <source>
        <dbReference type="ARBA" id="ARBA00023033"/>
    </source>
</evidence>
<evidence type="ECO:0000256" key="4">
    <source>
        <dbReference type="ARBA" id="ARBA00022617"/>
    </source>
</evidence>
<dbReference type="Gene3D" id="1.10.630.10">
    <property type="entry name" value="Cytochrome P450"/>
    <property type="match status" value="1"/>
</dbReference>
<evidence type="ECO:0000256" key="3">
    <source>
        <dbReference type="ARBA" id="ARBA00010617"/>
    </source>
</evidence>
<keyword evidence="5 9" id="KW-0479">Metal-binding</keyword>
<dbReference type="Proteomes" id="UP001175228">
    <property type="component" value="Unassembled WGS sequence"/>
</dbReference>
<feature type="binding site" description="axial binding residue" evidence="9">
    <location>
        <position position="161"/>
    </location>
    <ligand>
        <name>heme</name>
        <dbReference type="ChEBI" id="CHEBI:30413"/>
    </ligand>
    <ligandPart>
        <name>Fe</name>
        <dbReference type="ChEBI" id="CHEBI:18248"/>
    </ligandPart>
</feature>
<comment type="cofactor">
    <cofactor evidence="1 9">
        <name>heme</name>
        <dbReference type="ChEBI" id="CHEBI:30413"/>
    </cofactor>
</comment>
<accession>A0AA39Q405</accession>
<comment type="pathway">
    <text evidence="2">Secondary metabolite biosynthesis.</text>
</comment>
<comment type="caution">
    <text evidence="11">The sequence shown here is derived from an EMBL/GenBank/DDBJ whole genome shotgun (WGS) entry which is preliminary data.</text>
</comment>
<dbReference type="GO" id="GO:0020037">
    <property type="term" value="F:heme binding"/>
    <property type="evidence" value="ECO:0007669"/>
    <property type="project" value="InterPro"/>
</dbReference>
<dbReference type="PRINTS" id="PR00463">
    <property type="entry name" value="EP450I"/>
</dbReference>
<dbReference type="PANTHER" id="PTHR24305">
    <property type="entry name" value="CYTOCHROME P450"/>
    <property type="match status" value="1"/>
</dbReference>
<evidence type="ECO:0000256" key="2">
    <source>
        <dbReference type="ARBA" id="ARBA00005179"/>
    </source>
</evidence>
<dbReference type="EMBL" id="JAUEPU010000016">
    <property type="protein sequence ID" value="KAK0495843.1"/>
    <property type="molecule type" value="Genomic_DNA"/>
</dbReference>
<evidence type="ECO:0000313" key="11">
    <source>
        <dbReference type="EMBL" id="KAK0495843.1"/>
    </source>
</evidence>
<sequence>MAVAKRLATPTDRTDLLSKLQAGKDERGKPIGREELTAEALMLLIAGSDTTSNSTCAIIYYFARNPHVQTKLHKEAQRFGLRLHSTSALGLPRIVPEGGMSVHGHFFPEGAILSMPSYTIHRDPEVWGDDVEEYKPERWFERDNVLIQKTFNPFSLGPRACVGRNLASLELQIIVSSILRRFDFVLEDPSAAMVAVTDEGGFLEEAVEM</sequence>
<keyword evidence="4 9" id="KW-0349">Heme</keyword>
<dbReference type="GO" id="GO:0004497">
    <property type="term" value="F:monooxygenase activity"/>
    <property type="evidence" value="ECO:0007669"/>
    <property type="project" value="UniProtKB-KW"/>
</dbReference>
<dbReference type="SUPFAM" id="SSF48264">
    <property type="entry name" value="Cytochrome P450"/>
    <property type="match status" value="1"/>
</dbReference>
<dbReference type="InterPro" id="IPR002401">
    <property type="entry name" value="Cyt_P450_E_grp-I"/>
</dbReference>
<dbReference type="Pfam" id="PF00067">
    <property type="entry name" value="p450"/>
    <property type="match status" value="2"/>
</dbReference>
<keyword evidence="7 9" id="KW-0408">Iron</keyword>